<protein>
    <submittedName>
        <fullName evidence="4">ABC transporter substrate-binding protein</fullName>
    </submittedName>
</protein>
<dbReference type="InterPro" id="IPR002491">
    <property type="entry name" value="ABC_transptr_periplasmic_BD"/>
</dbReference>
<dbReference type="InterPro" id="IPR050902">
    <property type="entry name" value="ABC_Transporter_SBP"/>
</dbReference>
<dbReference type="PROSITE" id="PS51257">
    <property type="entry name" value="PROKAR_LIPOPROTEIN"/>
    <property type="match status" value="1"/>
</dbReference>
<dbReference type="SUPFAM" id="SSF53807">
    <property type="entry name" value="Helical backbone' metal receptor"/>
    <property type="match status" value="1"/>
</dbReference>
<comment type="caution">
    <text evidence="4">The sequence shown here is derived from an EMBL/GenBank/DDBJ whole genome shotgun (WGS) entry which is preliminary data.</text>
</comment>
<proteinExistence type="inferred from homology"/>
<feature type="chain" id="PRO_5039170013" evidence="2">
    <location>
        <begin position="27"/>
        <end position="481"/>
    </location>
</feature>
<dbReference type="Pfam" id="PF07833">
    <property type="entry name" value="Cu_amine_oxidN1"/>
    <property type="match status" value="1"/>
</dbReference>
<feature type="domain" description="Fe/B12 periplasmic-binding" evidence="3">
    <location>
        <begin position="201"/>
        <end position="467"/>
    </location>
</feature>
<keyword evidence="5" id="KW-1185">Reference proteome</keyword>
<accession>A0A923E7C5</accession>
<evidence type="ECO:0000313" key="5">
    <source>
        <dbReference type="Proteomes" id="UP000563151"/>
    </source>
</evidence>
<dbReference type="Gene3D" id="3.30.457.10">
    <property type="entry name" value="Copper amine oxidase-like, N-terminal domain"/>
    <property type="match status" value="1"/>
</dbReference>
<dbReference type="Proteomes" id="UP000563151">
    <property type="component" value="Unassembled WGS sequence"/>
</dbReference>
<feature type="signal peptide" evidence="2">
    <location>
        <begin position="1"/>
        <end position="26"/>
    </location>
</feature>
<dbReference type="Gene3D" id="3.40.50.1980">
    <property type="entry name" value="Nitrogenase molybdenum iron protein domain"/>
    <property type="match status" value="2"/>
</dbReference>
<evidence type="ECO:0000259" key="3">
    <source>
        <dbReference type="PROSITE" id="PS50983"/>
    </source>
</evidence>
<dbReference type="AlphaFoldDB" id="A0A923E7C5"/>
<dbReference type="PROSITE" id="PS50983">
    <property type="entry name" value="FE_B12_PBP"/>
    <property type="match status" value="1"/>
</dbReference>
<organism evidence="4 5">
    <name type="scientific">Clostridium tetanomorphum</name>
    <dbReference type="NCBI Taxonomy" id="1553"/>
    <lineage>
        <taxon>Bacteria</taxon>
        <taxon>Bacillati</taxon>
        <taxon>Bacillota</taxon>
        <taxon>Clostridia</taxon>
        <taxon>Eubacteriales</taxon>
        <taxon>Clostridiaceae</taxon>
        <taxon>Clostridium</taxon>
    </lineage>
</organism>
<gene>
    <name evidence="4" type="ORF">HGG79_08830</name>
</gene>
<evidence type="ECO:0000256" key="2">
    <source>
        <dbReference type="SAM" id="SignalP"/>
    </source>
</evidence>
<sequence length="481" mass="54428">MYQNTKKNSKSLLAIILTLLMFTLTACSNKAGDSKSVSTDNKGEAKKIVATKIEKDKVYVSLKGAFEYVGGKCIIDGKNATATNEKDTIKVNSESKEAYINSTKVEIKDMPIVKKDDVYVPIEFLNEVLDAKVTYNKENKTLDIRKEMPLKYSKGFSVKYLKGGLKKVIDGDKRTLILVPKGKEVPEEYKNETVINIPMNNVLAASTTQGCLLRAIQEIPSIAAVTTKQDQWQVSEVAEGMKNGKIKYVGKNTAPDYEKISSLKPSMAFVYSGTYGLHPMMKKFDELKIKYAINNEYLEEDPFGRMEWIKFIAAFYDKEDLAEKYFDDAVKKAEKTTKKIANDKKPKVAWGMVYKGKVYVPKPDSYVGKMIDMADGDYVFKNEKIINGTVTLEEFYAKAKDADILIYSSLNQNSPTLKSVIDQAPILEKIKPVTDKKVWCFNPDYYQSVDKTDELITDLAAIFHSDMYKGYNVKHYIKYTK</sequence>
<reference evidence="4 5" key="1">
    <citation type="submission" date="2020-04" db="EMBL/GenBank/DDBJ databases">
        <title>Genomic insights into acetone-butanol-ethanol (ABE) fermentation by sequencing solventogenic clostridia strains.</title>
        <authorList>
            <person name="Brown S."/>
        </authorList>
    </citation>
    <scope>NUCLEOTIDE SEQUENCE [LARGE SCALE GENOMIC DNA]</scope>
    <source>
        <strain evidence="4 5">DJ011</strain>
    </source>
</reference>
<keyword evidence="2" id="KW-0732">Signal</keyword>
<dbReference type="EMBL" id="JAAZWO010000008">
    <property type="protein sequence ID" value="MBC2397877.1"/>
    <property type="molecule type" value="Genomic_DNA"/>
</dbReference>
<evidence type="ECO:0000313" key="4">
    <source>
        <dbReference type="EMBL" id="MBC2397877.1"/>
    </source>
</evidence>
<name>A0A923E7C5_CLOTT</name>
<comment type="similarity">
    <text evidence="1">Belongs to the bacterial solute-binding protein 8 family.</text>
</comment>
<evidence type="ECO:0000256" key="1">
    <source>
        <dbReference type="ARBA" id="ARBA00008814"/>
    </source>
</evidence>
<dbReference type="RefSeq" id="WP_035146912.1">
    <property type="nucleotide sequence ID" value="NZ_JAAZWO010000008.1"/>
</dbReference>
<dbReference type="SUPFAM" id="SSF55383">
    <property type="entry name" value="Copper amine oxidase, domain N"/>
    <property type="match status" value="1"/>
</dbReference>
<dbReference type="Pfam" id="PF01497">
    <property type="entry name" value="Peripla_BP_2"/>
    <property type="match status" value="1"/>
</dbReference>
<dbReference type="PANTHER" id="PTHR30535">
    <property type="entry name" value="VITAMIN B12-BINDING PROTEIN"/>
    <property type="match status" value="1"/>
</dbReference>
<dbReference type="InterPro" id="IPR012854">
    <property type="entry name" value="Cu_amine_oxidase-like_N"/>
</dbReference>
<dbReference type="PANTHER" id="PTHR30535:SF34">
    <property type="entry name" value="MOLYBDATE-BINDING PROTEIN MOLA"/>
    <property type="match status" value="1"/>
</dbReference>
<dbReference type="InterPro" id="IPR036582">
    <property type="entry name" value="Mao_N_sf"/>
</dbReference>